<dbReference type="InterPro" id="IPR001697">
    <property type="entry name" value="Pyr_Knase"/>
</dbReference>
<comment type="pathway">
    <text evidence="2 14">Carbohydrate degradation; glycolysis; pyruvate from D-glyceraldehyde 3-phosphate: step 5/5.</text>
</comment>
<proteinExistence type="inferred from homology"/>
<evidence type="ECO:0000256" key="14">
    <source>
        <dbReference type="RuleBase" id="RU000504"/>
    </source>
</evidence>
<dbReference type="GO" id="GO:0061621">
    <property type="term" value="P:canonical glycolysis"/>
    <property type="evidence" value="ECO:0007669"/>
    <property type="project" value="EnsemblFungi"/>
</dbReference>
<evidence type="ECO:0000256" key="6">
    <source>
        <dbReference type="ARBA" id="ARBA00022723"/>
    </source>
</evidence>
<name>A0A059F3D0_9MICR</name>
<evidence type="ECO:0000256" key="5">
    <source>
        <dbReference type="ARBA" id="ARBA00022679"/>
    </source>
</evidence>
<evidence type="ECO:0000256" key="12">
    <source>
        <dbReference type="ARBA" id="ARBA00023317"/>
    </source>
</evidence>
<sequence length="424" mass="47451">MHSNTKIICTIGSAVRSKEMIKGLVEKGMNIARINMSHEDHPMHSYTIDLIRETAKEMNTIIPIGLDTKGPELRISNLTDGVEIKEGDEIILSNKPLKFDKCFVIPLNNLLEIPLEKEIFVDDGCLKLKVTGKENDYLVTKALNNHLVTPRKKINIPGFSLDMKFLSDNDKSDILLGLQKKVEIIFASFVSKSEDLLELKSFIKDNCDYSPLLISKLESVEGMTNLDVIIDLSDGIMIARGDLAVEIGHVETFSAQRTITQKVKERGKILICATQMLESMIISPVPTRAEISDIGNAVLSGVDCVMLSAESAKGKYPLESVDFMHKACINAENIARSKSSNEALKFVLMHYQPEIVHLKTESLTDLNNLLQFNILCPIFVECKDELLKAQVLLRKNCFVNSYSSKKVLFLENINGSWALNYSRD</sequence>
<comment type="similarity">
    <text evidence="3 14">Belongs to the pyruvate kinase family.</text>
</comment>
<evidence type="ECO:0000256" key="7">
    <source>
        <dbReference type="ARBA" id="ARBA00022741"/>
    </source>
</evidence>
<dbReference type="InterPro" id="IPR011037">
    <property type="entry name" value="Pyrv_Knase-like_insert_dom_sf"/>
</dbReference>
<evidence type="ECO:0000256" key="9">
    <source>
        <dbReference type="ARBA" id="ARBA00022840"/>
    </source>
</evidence>
<dbReference type="Pfam" id="PF00224">
    <property type="entry name" value="PK"/>
    <property type="match status" value="1"/>
</dbReference>
<dbReference type="InterPro" id="IPR015806">
    <property type="entry name" value="Pyrv_Knase_insert_dom_sf"/>
</dbReference>
<keyword evidence="10 14" id="KW-0460">Magnesium</keyword>
<dbReference type="SUPFAM" id="SSF51621">
    <property type="entry name" value="Phosphoenolpyruvate/pyruvate domain"/>
    <property type="match status" value="1"/>
</dbReference>
<dbReference type="NCBIfam" id="TIGR01064">
    <property type="entry name" value="pyruv_kin"/>
    <property type="match status" value="1"/>
</dbReference>
<dbReference type="GO" id="GO:0005524">
    <property type="term" value="F:ATP binding"/>
    <property type="evidence" value="ECO:0007669"/>
    <property type="project" value="UniProtKB-KW"/>
</dbReference>
<feature type="domain" description="Pyruvate kinase barrel" evidence="15">
    <location>
        <begin position="4"/>
        <end position="321"/>
    </location>
</feature>
<evidence type="ECO:0000256" key="11">
    <source>
        <dbReference type="ARBA" id="ARBA00023152"/>
    </source>
</evidence>
<keyword evidence="9" id="KW-0067">ATP-binding</keyword>
<evidence type="ECO:0000256" key="1">
    <source>
        <dbReference type="ARBA" id="ARBA00001958"/>
    </source>
</evidence>
<dbReference type="STRING" id="1288291.A0A059F3D0"/>
<keyword evidence="12 16" id="KW-0670">Pyruvate</keyword>
<evidence type="ECO:0000313" key="17">
    <source>
        <dbReference type="Proteomes" id="UP000030655"/>
    </source>
</evidence>
<protein>
    <recommendedName>
        <fullName evidence="4 14">Pyruvate kinase</fullName>
        <ecNumber evidence="4 14">2.7.1.40</ecNumber>
    </recommendedName>
</protein>
<dbReference type="GO" id="GO:0030955">
    <property type="term" value="F:potassium ion binding"/>
    <property type="evidence" value="ECO:0007669"/>
    <property type="project" value="InterPro"/>
</dbReference>
<dbReference type="AlphaFoldDB" id="A0A059F3D0"/>
<dbReference type="EMBL" id="KK365138">
    <property type="protein sequence ID" value="KCZ81710.1"/>
    <property type="molecule type" value="Genomic_DNA"/>
</dbReference>
<keyword evidence="6" id="KW-0479">Metal-binding</keyword>
<reference evidence="16 17" key="2">
    <citation type="submission" date="2014-03" db="EMBL/GenBank/DDBJ databases">
        <title>The Genome Sequence of Anncaliia algerae insect isolate PRA339.</title>
        <authorList>
            <consortium name="The Broad Institute Genome Sequencing Platform"/>
            <consortium name="The Broad Institute Genome Sequencing Center for Infectious Disease"/>
            <person name="Cuomo C."/>
            <person name="Becnel J."/>
            <person name="Sanscrainte N."/>
            <person name="Walker B."/>
            <person name="Young S.K."/>
            <person name="Zeng Q."/>
            <person name="Gargeya S."/>
            <person name="Fitzgerald M."/>
            <person name="Haas B."/>
            <person name="Abouelleil A."/>
            <person name="Alvarado L."/>
            <person name="Arachchi H.M."/>
            <person name="Berlin A.M."/>
            <person name="Chapman S.B."/>
            <person name="Dewar J."/>
            <person name="Goldberg J."/>
            <person name="Griggs A."/>
            <person name="Gujja S."/>
            <person name="Hansen M."/>
            <person name="Howarth C."/>
            <person name="Imamovic A."/>
            <person name="Larimer J."/>
            <person name="McCowan C."/>
            <person name="Murphy C."/>
            <person name="Neiman D."/>
            <person name="Pearson M."/>
            <person name="Priest M."/>
            <person name="Roberts A."/>
            <person name="Saif S."/>
            <person name="Shea T."/>
            <person name="Sisk P."/>
            <person name="Sykes S."/>
            <person name="Wortman J."/>
            <person name="Nusbaum C."/>
            <person name="Birren B."/>
        </authorList>
    </citation>
    <scope>NUCLEOTIDE SEQUENCE [LARGE SCALE GENOMIC DNA]</scope>
    <source>
        <strain evidence="16 17">PRA339</strain>
    </source>
</reference>
<dbReference type="PRINTS" id="PR01050">
    <property type="entry name" value="PYRUVTKNASE"/>
</dbReference>
<keyword evidence="11 14" id="KW-0324">Glycolysis</keyword>
<dbReference type="InterPro" id="IPR036918">
    <property type="entry name" value="Pyrv_Knase_C_sf"/>
</dbReference>
<keyword evidence="17" id="KW-1185">Reference proteome</keyword>
<evidence type="ECO:0000313" key="16">
    <source>
        <dbReference type="EMBL" id="KCZ81710.1"/>
    </source>
</evidence>
<gene>
    <name evidence="16" type="ORF">H312_00888</name>
</gene>
<evidence type="ECO:0000256" key="10">
    <source>
        <dbReference type="ARBA" id="ARBA00022842"/>
    </source>
</evidence>
<evidence type="ECO:0000259" key="15">
    <source>
        <dbReference type="Pfam" id="PF00224"/>
    </source>
</evidence>
<dbReference type="VEuPathDB" id="MicrosporidiaDB:H312_00888"/>
<dbReference type="InterPro" id="IPR015793">
    <property type="entry name" value="Pyrv_Knase_brl"/>
</dbReference>
<dbReference type="EC" id="2.7.1.40" evidence="4 14"/>
<dbReference type="GO" id="GO:0004743">
    <property type="term" value="F:pyruvate kinase activity"/>
    <property type="evidence" value="ECO:0007669"/>
    <property type="project" value="UniProtKB-EC"/>
</dbReference>
<dbReference type="Gene3D" id="3.40.1380.20">
    <property type="entry name" value="Pyruvate kinase, C-terminal domain"/>
    <property type="match status" value="1"/>
</dbReference>
<comment type="catalytic activity">
    <reaction evidence="13 14">
        <text>pyruvate + ATP = phosphoenolpyruvate + ADP + H(+)</text>
        <dbReference type="Rhea" id="RHEA:18157"/>
        <dbReference type="ChEBI" id="CHEBI:15361"/>
        <dbReference type="ChEBI" id="CHEBI:15378"/>
        <dbReference type="ChEBI" id="CHEBI:30616"/>
        <dbReference type="ChEBI" id="CHEBI:58702"/>
        <dbReference type="ChEBI" id="CHEBI:456216"/>
        <dbReference type="EC" id="2.7.1.40"/>
    </reaction>
</comment>
<evidence type="ECO:0000256" key="3">
    <source>
        <dbReference type="ARBA" id="ARBA00008663"/>
    </source>
</evidence>
<keyword evidence="8 14" id="KW-0418">Kinase</keyword>
<organism evidence="16 17">
    <name type="scientific">Anncaliia algerae PRA339</name>
    <dbReference type="NCBI Taxonomy" id="1288291"/>
    <lineage>
        <taxon>Eukaryota</taxon>
        <taxon>Fungi</taxon>
        <taxon>Fungi incertae sedis</taxon>
        <taxon>Microsporidia</taxon>
        <taxon>Tubulinosematoidea</taxon>
        <taxon>Tubulinosematidae</taxon>
        <taxon>Anncaliia</taxon>
    </lineage>
</organism>
<dbReference type="InterPro" id="IPR040442">
    <property type="entry name" value="Pyrv_kinase-like_dom_sf"/>
</dbReference>
<dbReference type="UniPathway" id="UPA00109">
    <property type="reaction ID" value="UER00188"/>
</dbReference>
<dbReference type="SUPFAM" id="SSF50800">
    <property type="entry name" value="PK beta-barrel domain-like"/>
    <property type="match status" value="1"/>
</dbReference>
<evidence type="ECO:0000256" key="8">
    <source>
        <dbReference type="ARBA" id="ARBA00022777"/>
    </source>
</evidence>
<dbReference type="InterPro" id="IPR015813">
    <property type="entry name" value="Pyrv/PenolPyrv_kinase-like_dom"/>
</dbReference>
<accession>A0A059F3D0</accession>
<dbReference type="GO" id="GO:0016301">
    <property type="term" value="F:kinase activity"/>
    <property type="evidence" value="ECO:0007669"/>
    <property type="project" value="UniProtKB-KW"/>
</dbReference>
<keyword evidence="5 14" id="KW-0808">Transferase</keyword>
<dbReference type="Proteomes" id="UP000030655">
    <property type="component" value="Unassembled WGS sequence"/>
</dbReference>
<keyword evidence="7" id="KW-0547">Nucleotide-binding</keyword>
<dbReference type="Gene3D" id="2.40.33.10">
    <property type="entry name" value="PK beta-barrel domain-like"/>
    <property type="match status" value="1"/>
</dbReference>
<evidence type="ECO:0000256" key="2">
    <source>
        <dbReference type="ARBA" id="ARBA00004997"/>
    </source>
</evidence>
<comment type="cofactor">
    <cofactor evidence="1">
        <name>K(+)</name>
        <dbReference type="ChEBI" id="CHEBI:29103"/>
    </cofactor>
</comment>
<reference evidence="17" key="1">
    <citation type="submission" date="2013-02" db="EMBL/GenBank/DDBJ databases">
        <authorList>
            <consortium name="The Broad Institute Genome Sequencing Platform"/>
            <person name="Cuomo C."/>
            <person name="Becnel J."/>
            <person name="Sanscrainte N."/>
            <person name="Walker B."/>
            <person name="Young S.K."/>
            <person name="Zeng Q."/>
            <person name="Gargeya S."/>
            <person name="Fitzgerald M."/>
            <person name="Haas B."/>
            <person name="Abouelleil A."/>
            <person name="Alvarado L."/>
            <person name="Arachchi H.M."/>
            <person name="Berlin A.M."/>
            <person name="Chapman S.B."/>
            <person name="Dewar J."/>
            <person name="Goldberg J."/>
            <person name="Griggs A."/>
            <person name="Gujja S."/>
            <person name="Hansen M."/>
            <person name="Howarth C."/>
            <person name="Imamovic A."/>
            <person name="Larimer J."/>
            <person name="McCowan C."/>
            <person name="Murphy C."/>
            <person name="Neiman D."/>
            <person name="Pearson M."/>
            <person name="Priest M."/>
            <person name="Roberts A."/>
            <person name="Saif S."/>
            <person name="Shea T."/>
            <person name="Sisk P."/>
            <person name="Sykes S."/>
            <person name="Wortman J."/>
            <person name="Nusbaum C."/>
            <person name="Birren B."/>
        </authorList>
    </citation>
    <scope>NUCLEOTIDE SEQUENCE [LARGE SCALE GENOMIC DNA]</scope>
    <source>
        <strain evidence="17">PRA339</strain>
    </source>
</reference>
<evidence type="ECO:0000256" key="4">
    <source>
        <dbReference type="ARBA" id="ARBA00012142"/>
    </source>
</evidence>
<dbReference type="HOGENOM" id="CLU_015439_1_1_1"/>
<dbReference type="PANTHER" id="PTHR11817">
    <property type="entry name" value="PYRUVATE KINASE"/>
    <property type="match status" value="1"/>
</dbReference>
<dbReference type="GO" id="GO:0000287">
    <property type="term" value="F:magnesium ion binding"/>
    <property type="evidence" value="ECO:0007669"/>
    <property type="project" value="InterPro"/>
</dbReference>
<dbReference type="OrthoDB" id="108365at2759"/>
<evidence type="ECO:0000256" key="13">
    <source>
        <dbReference type="ARBA" id="ARBA00048152"/>
    </source>
</evidence>
<dbReference type="Gene3D" id="3.20.20.60">
    <property type="entry name" value="Phosphoenolpyruvate-binding domains"/>
    <property type="match status" value="1"/>
</dbReference>